<name>A0A3R9DYT8_9PSEU</name>
<proteinExistence type="predicted"/>
<gene>
    <name evidence="2" type="ORF">EIY87_22525</name>
</gene>
<sequence>MGEVLGFLLLRFAIIGGGILLLILLLGVVVYALKKAGRYDRAKEVGGKALDYLNERGKS</sequence>
<keyword evidence="1" id="KW-1133">Transmembrane helix</keyword>
<dbReference type="AlphaFoldDB" id="A0A3R9DYT8"/>
<accession>A0A3R9DYT8</accession>
<dbReference type="EMBL" id="RSEC01000048">
    <property type="protein sequence ID" value="RSD16422.1"/>
    <property type="molecule type" value="Genomic_DNA"/>
</dbReference>
<reference evidence="2 3" key="1">
    <citation type="submission" date="2018-12" db="EMBL/GenBank/DDBJ databases">
        <title>Amycolatopsis eburnea sp. nov. actinomycete associate with arbuscular mycorrhiza fungal spore.</title>
        <authorList>
            <person name="Lumyong S."/>
            <person name="Chaiya L."/>
        </authorList>
    </citation>
    <scope>NUCLEOTIDE SEQUENCE [LARGE SCALE GENOMIC DNA]</scope>
    <source>
        <strain evidence="2 3">GLM-1</strain>
    </source>
</reference>
<organism evidence="2 3">
    <name type="scientific">Amycolatopsis eburnea</name>
    <dbReference type="NCBI Taxonomy" id="2267691"/>
    <lineage>
        <taxon>Bacteria</taxon>
        <taxon>Bacillati</taxon>
        <taxon>Actinomycetota</taxon>
        <taxon>Actinomycetes</taxon>
        <taxon>Pseudonocardiales</taxon>
        <taxon>Pseudonocardiaceae</taxon>
        <taxon>Amycolatopsis</taxon>
    </lineage>
</organism>
<protein>
    <submittedName>
        <fullName evidence="2">Uncharacterized protein</fullName>
    </submittedName>
</protein>
<dbReference type="Proteomes" id="UP000267081">
    <property type="component" value="Unassembled WGS sequence"/>
</dbReference>
<comment type="caution">
    <text evidence="2">The sequence shown here is derived from an EMBL/GenBank/DDBJ whole genome shotgun (WGS) entry which is preliminary data.</text>
</comment>
<dbReference type="RefSeq" id="WP_125311390.1">
    <property type="nucleotide sequence ID" value="NZ_RSEC01000048.1"/>
</dbReference>
<keyword evidence="1" id="KW-0812">Transmembrane</keyword>
<keyword evidence="1" id="KW-0472">Membrane</keyword>
<keyword evidence="3" id="KW-1185">Reference proteome</keyword>
<evidence type="ECO:0000313" key="3">
    <source>
        <dbReference type="Proteomes" id="UP000267081"/>
    </source>
</evidence>
<evidence type="ECO:0000256" key="1">
    <source>
        <dbReference type="SAM" id="Phobius"/>
    </source>
</evidence>
<evidence type="ECO:0000313" key="2">
    <source>
        <dbReference type="EMBL" id="RSD16422.1"/>
    </source>
</evidence>
<feature type="transmembrane region" description="Helical" evidence="1">
    <location>
        <begin position="12"/>
        <end position="33"/>
    </location>
</feature>